<keyword evidence="2" id="KW-1185">Reference proteome</keyword>
<evidence type="ECO:0000313" key="2">
    <source>
        <dbReference type="Proteomes" id="UP001177670"/>
    </source>
</evidence>
<comment type="caution">
    <text evidence="1">The sequence shown here is derived from an EMBL/GenBank/DDBJ whole genome shotgun (WGS) entry which is preliminary data.</text>
</comment>
<dbReference type="Proteomes" id="UP001177670">
    <property type="component" value="Unassembled WGS sequence"/>
</dbReference>
<dbReference type="AlphaFoldDB" id="A0AA40KS62"/>
<proteinExistence type="predicted"/>
<accession>A0AA40KS62</accession>
<protein>
    <submittedName>
        <fullName evidence="1">Uncharacterized protein</fullName>
    </submittedName>
</protein>
<name>A0AA40KS62_9HYME</name>
<dbReference type="EMBL" id="JAHYIQ010000007">
    <property type="protein sequence ID" value="KAK1130567.1"/>
    <property type="molecule type" value="Genomic_DNA"/>
</dbReference>
<evidence type="ECO:0000313" key="1">
    <source>
        <dbReference type="EMBL" id="KAK1130567.1"/>
    </source>
</evidence>
<organism evidence="1 2">
    <name type="scientific">Melipona bicolor</name>
    <dbReference type="NCBI Taxonomy" id="60889"/>
    <lineage>
        <taxon>Eukaryota</taxon>
        <taxon>Metazoa</taxon>
        <taxon>Ecdysozoa</taxon>
        <taxon>Arthropoda</taxon>
        <taxon>Hexapoda</taxon>
        <taxon>Insecta</taxon>
        <taxon>Pterygota</taxon>
        <taxon>Neoptera</taxon>
        <taxon>Endopterygota</taxon>
        <taxon>Hymenoptera</taxon>
        <taxon>Apocrita</taxon>
        <taxon>Aculeata</taxon>
        <taxon>Apoidea</taxon>
        <taxon>Anthophila</taxon>
        <taxon>Apidae</taxon>
        <taxon>Melipona</taxon>
    </lineage>
</organism>
<sequence length="55" mass="6253">MVIRTYPCGFGENSDNEERGYIHRGDEKEQDPMVMDTFNPIATVPREGLAAPLRQ</sequence>
<reference evidence="1" key="1">
    <citation type="submission" date="2021-10" db="EMBL/GenBank/DDBJ databases">
        <title>Melipona bicolor Genome sequencing and assembly.</title>
        <authorList>
            <person name="Araujo N.S."/>
            <person name="Arias M.C."/>
        </authorList>
    </citation>
    <scope>NUCLEOTIDE SEQUENCE</scope>
    <source>
        <strain evidence="1">USP_2M_L1-L4_2017</strain>
        <tissue evidence="1">Whole body</tissue>
    </source>
</reference>
<gene>
    <name evidence="1" type="ORF">K0M31_018693</name>
</gene>